<proteinExistence type="predicted"/>
<dbReference type="Pfam" id="PF13527">
    <property type="entry name" value="Acetyltransf_9"/>
    <property type="match status" value="1"/>
</dbReference>
<keyword evidence="2" id="KW-1185">Reference proteome</keyword>
<keyword evidence="1" id="KW-0808">Transferase</keyword>
<dbReference type="SUPFAM" id="SSF55729">
    <property type="entry name" value="Acyl-CoA N-acyltransferases (Nat)"/>
    <property type="match status" value="1"/>
</dbReference>
<protein>
    <submittedName>
        <fullName evidence="1">GNAT family N-acetyltransferase</fullName>
    </submittedName>
</protein>
<gene>
    <name evidence="1" type="ORF">RAMLITH_11340</name>
</gene>
<sequence length="389" mass="43150">MKSEAVPPPDAAATDRALVAALNRRTAGVPAGAAVDLADLERMDPYGPAAFDKLARRFGLAAAAGGWQLERQPRWRPDWVRPEHEAQCFDLFELAFGYRIDPALWRWKYRDAAAPGMGVWRDGQLVAFYGAMPRPVRFLGEPAATVQIGDVMSHPAERGVMTRSGPFQIAASTFIDRSVGYGRPQLFGFGFPTAKALQVAQKLGLYEGVDQICELGWSAGPSWTERLLRCAPAGPQDGAAIDRLWRRMAQDFGDSIIGVRDARYIEERYRKHPTVAYECLLVRRVLTGAPQGLVVVRRPEPERVELMDLVAPKRNFPALIAAARRWAADHGARRVTAWLTESHANLLAPTSPERHPLDLVVPANVWSPGPSAEQLRGRWWLMAGDTDFR</sequence>
<dbReference type="RefSeq" id="WP_168107523.1">
    <property type="nucleotide sequence ID" value="NZ_VTOX01000003.1"/>
</dbReference>
<accession>A0A7X6I6H2</accession>
<reference evidence="1 2" key="1">
    <citation type="journal article" date="2020" name="Nature">
        <title>Bacterial chemolithoautotrophy via manganese oxidation.</title>
        <authorList>
            <person name="Yu H."/>
            <person name="Leadbetter J.R."/>
        </authorList>
    </citation>
    <scope>NUCLEOTIDE SEQUENCE [LARGE SCALE GENOMIC DNA]</scope>
    <source>
        <strain evidence="1 2">RBP-1</strain>
    </source>
</reference>
<dbReference type="Gene3D" id="3.40.630.30">
    <property type="match status" value="1"/>
</dbReference>
<comment type="caution">
    <text evidence="1">The sequence shown here is derived from an EMBL/GenBank/DDBJ whole genome shotgun (WGS) entry which is preliminary data.</text>
</comment>
<evidence type="ECO:0000313" key="2">
    <source>
        <dbReference type="Proteomes" id="UP000521868"/>
    </source>
</evidence>
<dbReference type="AlphaFoldDB" id="A0A7X6I6H2"/>
<dbReference type="EMBL" id="VTOX01000003">
    <property type="protein sequence ID" value="NKE66416.1"/>
    <property type="molecule type" value="Genomic_DNA"/>
</dbReference>
<evidence type="ECO:0000313" key="1">
    <source>
        <dbReference type="EMBL" id="NKE66416.1"/>
    </source>
</evidence>
<dbReference type="Proteomes" id="UP000521868">
    <property type="component" value="Unassembled WGS sequence"/>
</dbReference>
<name>A0A7X6I6H2_9BURK</name>
<organism evidence="1 2">
    <name type="scientific">Ramlibacter lithotrophicus</name>
    <dbReference type="NCBI Taxonomy" id="2606681"/>
    <lineage>
        <taxon>Bacteria</taxon>
        <taxon>Pseudomonadati</taxon>
        <taxon>Pseudomonadota</taxon>
        <taxon>Betaproteobacteria</taxon>
        <taxon>Burkholderiales</taxon>
        <taxon>Comamonadaceae</taxon>
        <taxon>Ramlibacter</taxon>
    </lineage>
</organism>
<dbReference type="InterPro" id="IPR016181">
    <property type="entry name" value="Acyl_CoA_acyltransferase"/>
</dbReference>
<dbReference type="GO" id="GO:0016740">
    <property type="term" value="F:transferase activity"/>
    <property type="evidence" value="ECO:0007669"/>
    <property type="project" value="UniProtKB-KW"/>
</dbReference>